<dbReference type="RefSeq" id="WP_090663350.1">
    <property type="nucleotide sequence ID" value="NZ_FOXQ01000033.1"/>
</dbReference>
<accession>A0A1I5ZIB9</accession>
<name>A0A1I5ZIB9_9BACT</name>
<sequence>MWKEILFKIFEGQKNIPSPFSKDGFINYVFVLIDKENRMGFGWIWCSKTHTGINMSRMKIPENVQSVSSEEFSKMKLPMIEFVNPSDDNGGL</sequence>
<proteinExistence type="predicted"/>
<dbReference type="EMBL" id="FOXQ01000033">
    <property type="protein sequence ID" value="SFQ56150.1"/>
    <property type="molecule type" value="Genomic_DNA"/>
</dbReference>
<gene>
    <name evidence="1" type="ORF">SAMN05444277_1332</name>
</gene>
<keyword evidence="2" id="KW-1185">Reference proteome</keyword>
<dbReference type="OrthoDB" id="677959at2"/>
<dbReference type="AlphaFoldDB" id="A0A1I5ZIB9"/>
<evidence type="ECO:0000313" key="2">
    <source>
        <dbReference type="Proteomes" id="UP000199031"/>
    </source>
</evidence>
<dbReference type="Proteomes" id="UP000199031">
    <property type="component" value="Unassembled WGS sequence"/>
</dbReference>
<protein>
    <submittedName>
        <fullName evidence="1">Uncharacterized protein</fullName>
    </submittedName>
</protein>
<organism evidence="1 2">
    <name type="scientific">Parafilimonas terrae</name>
    <dbReference type="NCBI Taxonomy" id="1465490"/>
    <lineage>
        <taxon>Bacteria</taxon>
        <taxon>Pseudomonadati</taxon>
        <taxon>Bacteroidota</taxon>
        <taxon>Chitinophagia</taxon>
        <taxon>Chitinophagales</taxon>
        <taxon>Chitinophagaceae</taxon>
        <taxon>Parafilimonas</taxon>
    </lineage>
</organism>
<evidence type="ECO:0000313" key="1">
    <source>
        <dbReference type="EMBL" id="SFQ56150.1"/>
    </source>
</evidence>
<reference evidence="1 2" key="1">
    <citation type="submission" date="2016-10" db="EMBL/GenBank/DDBJ databases">
        <authorList>
            <person name="de Groot N.N."/>
        </authorList>
    </citation>
    <scope>NUCLEOTIDE SEQUENCE [LARGE SCALE GENOMIC DNA]</scope>
    <source>
        <strain evidence="1 2">DSM 28286</strain>
    </source>
</reference>